<proteinExistence type="predicted"/>
<dbReference type="STRING" id="4846.A0A367K826"/>
<dbReference type="OrthoDB" id="19923at2759"/>
<dbReference type="InterPro" id="IPR008936">
    <property type="entry name" value="Rho_GTPase_activation_prot"/>
</dbReference>
<dbReference type="GO" id="GO:0005737">
    <property type="term" value="C:cytoplasm"/>
    <property type="evidence" value="ECO:0007669"/>
    <property type="project" value="TreeGrafter"/>
</dbReference>
<keyword evidence="4" id="KW-1185">Reference proteome</keyword>
<organism evidence="3 4">
    <name type="scientific">Rhizopus stolonifer</name>
    <name type="common">Rhizopus nigricans</name>
    <dbReference type="NCBI Taxonomy" id="4846"/>
    <lineage>
        <taxon>Eukaryota</taxon>
        <taxon>Fungi</taxon>
        <taxon>Fungi incertae sedis</taxon>
        <taxon>Mucoromycota</taxon>
        <taxon>Mucoromycotina</taxon>
        <taxon>Mucoromycetes</taxon>
        <taxon>Mucorales</taxon>
        <taxon>Mucorineae</taxon>
        <taxon>Rhizopodaceae</taxon>
        <taxon>Rhizopus</taxon>
    </lineage>
</organism>
<dbReference type="InterPro" id="IPR050729">
    <property type="entry name" value="Rho-GAP"/>
</dbReference>
<dbReference type="EMBL" id="PJQM01002080">
    <property type="protein sequence ID" value="RCH98326.1"/>
    <property type="molecule type" value="Genomic_DNA"/>
</dbReference>
<reference evidence="3 4" key="1">
    <citation type="journal article" date="2018" name="G3 (Bethesda)">
        <title>Phylogenetic and Phylogenomic Definition of Rhizopus Species.</title>
        <authorList>
            <person name="Gryganskyi A.P."/>
            <person name="Golan J."/>
            <person name="Dolatabadi S."/>
            <person name="Mondo S."/>
            <person name="Robb S."/>
            <person name="Idnurm A."/>
            <person name="Muszewska A."/>
            <person name="Steczkiewicz K."/>
            <person name="Masonjones S."/>
            <person name="Liao H.L."/>
            <person name="Gajdeczka M.T."/>
            <person name="Anike F."/>
            <person name="Vuek A."/>
            <person name="Anishchenko I.M."/>
            <person name="Voigt K."/>
            <person name="de Hoog G.S."/>
            <person name="Smith M.E."/>
            <person name="Heitman J."/>
            <person name="Vilgalys R."/>
            <person name="Stajich J.E."/>
        </authorList>
    </citation>
    <scope>NUCLEOTIDE SEQUENCE [LARGE SCALE GENOMIC DNA]</scope>
    <source>
        <strain evidence="3 4">LSU 92-RS-03</strain>
    </source>
</reference>
<dbReference type="Proteomes" id="UP000253551">
    <property type="component" value="Unassembled WGS sequence"/>
</dbReference>
<dbReference type="PANTHER" id="PTHR23176">
    <property type="entry name" value="RHO/RAC/CDC GTPASE-ACTIVATING PROTEIN"/>
    <property type="match status" value="1"/>
</dbReference>
<dbReference type="Gene3D" id="1.10.555.10">
    <property type="entry name" value="Rho GTPase activation protein"/>
    <property type="match status" value="1"/>
</dbReference>
<keyword evidence="1" id="KW-0343">GTPase activation</keyword>
<feature type="domain" description="Rho-GAP" evidence="2">
    <location>
        <begin position="20"/>
        <end position="224"/>
    </location>
</feature>
<sequence>MVNIYTVEVVIHLTIGIFGVPLCDAIKTGSPLWGSYVPDPVHLCFLEIYKRGLRTEGLFRLSGATSEVSELETIMNACSSEERKLIDMSEYDIHTLTSLVKKYLRDLPEPVIPNSFHEQFQSIENDHVIHQLAAIITSLPSDNKHLIHVILIMAAQVQKHVNNNMMCPEALATVFAPVCTGLEHSLKDIKISTSSTISSTSIGSTFKRQKKRANALQQTSDIIEQHIKRNKHWTDIWRMMIDRHDFFIDILDIHSGEDVREQIKTVVIPGWSNRSRPHQNRTLPFAISSPSLPPKDVYTINEDNESIEGIPVAKPNHREKDIYDKHN</sequence>
<dbReference type="InterPro" id="IPR000198">
    <property type="entry name" value="RhoGAP_dom"/>
</dbReference>
<accession>A0A367K826</accession>
<dbReference type="GO" id="GO:0007165">
    <property type="term" value="P:signal transduction"/>
    <property type="evidence" value="ECO:0007669"/>
    <property type="project" value="InterPro"/>
</dbReference>
<evidence type="ECO:0000313" key="3">
    <source>
        <dbReference type="EMBL" id="RCH98326.1"/>
    </source>
</evidence>
<dbReference type="SUPFAM" id="SSF48350">
    <property type="entry name" value="GTPase activation domain, GAP"/>
    <property type="match status" value="1"/>
</dbReference>
<name>A0A367K826_RHIST</name>
<dbReference type="AlphaFoldDB" id="A0A367K826"/>
<protein>
    <submittedName>
        <fullName evidence="3">Rho GTPase activating protein 24</fullName>
    </submittedName>
</protein>
<dbReference type="Pfam" id="PF00620">
    <property type="entry name" value="RhoGAP"/>
    <property type="match status" value="1"/>
</dbReference>
<evidence type="ECO:0000313" key="4">
    <source>
        <dbReference type="Proteomes" id="UP000253551"/>
    </source>
</evidence>
<gene>
    <name evidence="3" type="primary">ARHGAP24</name>
    <name evidence="3" type="ORF">CU098_010788</name>
</gene>
<dbReference type="CDD" id="cd00159">
    <property type="entry name" value="RhoGAP"/>
    <property type="match status" value="1"/>
</dbReference>
<dbReference type="PANTHER" id="PTHR23176:SF0">
    <property type="entry name" value="RHO GTPASE ACTIVATING PROTEIN AT 19D, ISOFORM D"/>
    <property type="match status" value="1"/>
</dbReference>
<dbReference type="GO" id="GO:0005096">
    <property type="term" value="F:GTPase activator activity"/>
    <property type="evidence" value="ECO:0007669"/>
    <property type="project" value="UniProtKB-KW"/>
</dbReference>
<comment type="caution">
    <text evidence="3">The sequence shown here is derived from an EMBL/GenBank/DDBJ whole genome shotgun (WGS) entry which is preliminary data.</text>
</comment>
<dbReference type="SMART" id="SM00324">
    <property type="entry name" value="RhoGAP"/>
    <property type="match status" value="1"/>
</dbReference>
<dbReference type="PROSITE" id="PS50238">
    <property type="entry name" value="RHOGAP"/>
    <property type="match status" value="1"/>
</dbReference>
<evidence type="ECO:0000256" key="1">
    <source>
        <dbReference type="ARBA" id="ARBA00022468"/>
    </source>
</evidence>
<evidence type="ECO:0000259" key="2">
    <source>
        <dbReference type="PROSITE" id="PS50238"/>
    </source>
</evidence>